<feature type="domain" description="Major facilitator superfamily (MFS) profile" evidence="8">
    <location>
        <begin position="31"/>
        <end position="421"/>
    </location>
</feature>
<evidence type="ECO:0000256" key="5">
    <source>
        <dbReference type="ARBA" id="ARBA00022989"/>
    </source>
</evidence>
<dbReference type="SUPFAM" id="SSF103473">
    <property type="entry name" value="MFS general substrate transporter"/>
    <property type="match status" value="1"/>
</dbReference>
<dbReference type="InterPro" id="IPR020846">
    <property type="entry name" value="MFS_dom"/>
</dbReference>
<proteinExistence type="inferred from homology"/>
<feature type="non-terminal residue" evidence="9">
    <location>
        <position position="421"/>
    </location>
</feature>
<evidence type="ECO:0000256" key="4">
    <source>
        <dbReference type="ARBA" id="ARBA00022692"/>
    </source>
</evidence>
<keyword evidence="4 7" id="KW-0812">Transmembrane</keyword>
<dbReference type="InterPro" id="IPR036259">
    <property type="entry name" value="MFS_trans_sf"/>
</dbReference>
<evidence type="ECO:0000256" key="3">
    <source>
        <dbReference type="ARBA" id="ARBA00022448"/>
    </source>
</evidence>
<feature type="transmembrane region" description="Helical" evidence="7">
    <location>
        <begin position="159"/>
        <end position="182"/>
    </location>
</feature>
<reference evidence="9" key="2">
    <citation type="submission" date="2021-04" db="EMBL/GenBank/DDBJ databases">
        <authorList>
            <person name="Gilroy R."/>
        </authorList>
    </citation>
    <scope>NUCLEOTIDE SEQUENCE</scope>
    <source>
        <strain evidence="9">9264</strain>
    </source>
</reference>
<protein>
    <submittedName>
        <fullName evidence="9">MFS transporter</fullName>
    </submittedName>
</protein>
<gene>
    <name evidence="9" type="ORF">H9906_08695</name>
</gene>
<evidence type="ECO:0000313" key="10">
    <source>
        <dbReference type="Proteomes" id="UP000823889"/>
    </source>
</evidence>
<organism evidence="9 10">
    <name type="scientific">Candidatus Paenalcaligenes intestinipullorum</name>
    <dbReference type="NCBI Taxonomy" id="2838718"/>
    <lineage>
        <taxon>Bacteria</taxon>
        <taxon>Pseudomonadati</taxon>
        <taxon>Pseudomonadota</taxon>
        <taxon>Betaproteobacteria</taxon>
        <taxon>Burkholderiales</taxon>
        <taxon>Alcaligenaceae</taxon>
        <taxon>Paenalcaligenes</taxon>
    </lineage>
</organism>
<evidence type="ECO:0000259" key="8">
    <source>
        <dbReference type="PROSITE" id="PS50850"/>
    </source>
</evidence>
<feature type="transmembrane region" description="Helical" evidence="7">
    <location>
        <begin position="127"/>
        <end position="147"/>
    </location>
</feature>
<feature type="transmembrane region" description="Helical" evidence="7">
    <location>
        <begin position="398"/>
        <end position="417"/>
    </location>
</feature>
<evidence type="ECO:0000313" key="9">
    <source>
        <dbReference type="EMBL" id="HJD45085.1"/>
    </source>
</evidence>
<evidence type="ECO:0000256" key="7">
    <source>
        <dbReference type="SAM" id="Phobius"/>
    </source>
</evidence>
<feature type="transmembrane region" description="Helical" evidence="7">
    <location>
        <begin position="364"/>
        <end position="386"/>
    </location>
</feature>
<dbReference type="EMBL" id="DWUQ01000182">
    <property type="protein sequence ID" value="HJD45085.1"/>
    <property type="molecule type" value="Genomic_DNA"/>
</dbReference>
<keyword evidence="5 7" id="KW-1133">Transmembrane helix</keyword>
<dbReference type="AlphaFoldDB" id="A0A9D2RJN8"/>
<accession>A0A9D2RJN8</accession>
<keyword evidence="3" id="KW-0813">Transport</keyword>
<dbReference type="GO" id="GO:0022857">
    <property type="term" value="F:transmembrane transporter activity"/>
    <property type="evidence" value="ECO:0007669"/>
    <property type="project" value="InterPro"/>
</dbReference>
<comment type="subcellular location">
    <subcellularLocation>
        <location evidence="1">Membrane</location>
        <topology evidence="1">Multi-pass membrane protein</topology>
    </subcellularLocation>
</comment>
<sequence>MTQAHTSSPSHAKQLEVALDDIGVTNSHKKVLVLILLGVLFDVLEQNAVGLVGPLLREYWGLSTGDIGFLNTLTFGAAAFGRLASGYIADHYGRRAMLTLNLMLFTLGALICALAPSYHVLALGRVIVGFGLGGEIAVAVTMLAEFCSSRFRGTAVGTINIAGGGLGNMLAPAFGIMVFTLFPGPDSWRWLFGILVLPAFMVLFYRRFIPETPRFLVSKGRIDEANHVLNRLASGKLTPKAAGNTVYIQADGVQRPQAEKVRIGEIFSGRLLKRTIGVGIAVCMTYGAQISVLTLMPTILVAQGHSINQSFLFTIIMQSGSLLGAIVASYLGAKLPRKRVLTWGALFACVIGLCFGYFSQSTALVLVFGAAFQFSVLLLNTSIWIYAPELYPTRIRGFGTAFILALGTLAGAFAPYFSGKV</sequence>
<feature type="transmembrane region" description="Helical" evidence="7">
    <location>
        <begin position="311"/>
        <end position="333"/>
    </location>
</feature>
<name>A0A9D2RJN8_9BURK</name>
<dbReference type="GO" id="GO:0016020">
    <property type="term" value="C:membrane"/>
    <property type="evidence" value="ECO:0007669"/>
    <property type="project" value="UniProtKB-SubCell"/>
</dbReference>
<evidence type="ECO:0000256" key="1">
    <source>
        <dbReference type="ARBA" id="ARBA00004141"/>
    </source>
</evidence>
<dbReference type="PROSITE" id="PS50850">
    <property type="entry name" value="MFS"/>
    <property type="match status" value="1"/>
</dbReference>
<dbReference type="InterPro" id="IPR005828">
    <property type="entry name" value="MFS_sugar_transport-like"/>
</dbReference>
<comment type="caution">
    <text evidence="9">The sequence shown here is derived from an EMBL/GenBank/DDBJ whole genome shotgun (WGS) entry which is preliminary data.</text>
</comment>
<keyword evidence="6 7" id="KW-0472">Membrane</keyword>
<dbReference type="Proteomes" id="UP000823889">
    <property type="component" value="Unassembled WGS sequence"/>
</dbReference>
<feature type="transmembrane region" description="Helical" evidence="7">
    <location>
        <begin position="100"/>
        <end position="121"/>
    </location>
</feature>
<dbReference type="PANTHER" id="PTHR23511">
    <property type="entry name" value="SYNAPTIC VESICLE GLYCOPROTEIN 2"/>
    <property type="match status" value="1"/>
</dbReference>
<dbReference type="PANTHER" id="PTHR23511:SF34">
    <property type="entry name" value="SYNAPTIC VESICLE GLYCOPROTEIN 2"/>
    <property type="match status" value="1"/>
</dbReference>
<evidence type="ECO:0000256" key="2">
    <source>
        <dbReference type="ARBA" id="ARBA00010992"/>
    </source>
</evidence>
<feature type="transmembrane region" description="Helical" evidence="7">
    <location>
        <begin position="31"/>
        <end position="56"/>
    </location>
</feature>
<comment type="similarity">
    <text evidence="2">Belongs to the major facilitator superfamily. Sugar transporter (TC 2.A.1.1) family.</text>
</comment>
<feature type="transmembrane region" description="Helical" evidence="7">
    <location>
        <begin position="276"/>
        <end position="299"/>
    </location>
</feature>
<reference evidence="9" key="1">
    <citation type="journal article" date="2021" name="PeerJ">
        <title>Extensive microbial diversity within the chicken gut microbiome revealed by metagenomics and culture.</title>
        <authorList>
            <person name="Gilroy R."/>
            <person name="Ravi A."/>
            <person name="Getino M."/>
            <person name="Pursley I."/>
            <person name="Horton D.L."/>
            <person name="Alikhan N.F."/>
            <person name="Baker D."/>
            <person name="Gharbi K."/>
            <person name="Hall N."/>
            <person name="Watson M."/>
            <person name="Adriaenssens E.M."/>
            <person name="Foster-Nyarko E."/>
            <person name="Jarju S."/>
            <person name="Secka A."/>
            <person name="Antonio M."/>
            <person name="Oren A."/>
            <person name="Chaudhuri R.R."/>
            <person name="La Ragione R."/>
            <person name="Hildebrand F."/>
            <person name="Pallen M.J."/>
        </authorList>
    </citation>
    <scope>NUCLEOTIDE SEQUENCE</scope>
    <source>
        <strain evidence="9">9264</strain>
    </source>
</reference>
<feature type="transmembrane region" description="Helical" evidence="7">
    <location>
        <begin position="68"/>
        <end position="88"/>
    </location>
</feature>
<feature type="transmembrane region" description="Helical" evidence="7">
    <location>
        <begin position="188"/>
        <end position="205"/>
    </location>
</feature>
<dbReference type="Gene3D" id="1.20.1250.20">
    <property type="entry name" value="MFS general substrate transporter like domains"/>
    <property type="match status" value="1"/>
</dbReference>
<dbReference type="Pfam" id="PF00083">
    <property type="entry name" value="Sugar_tr"/>
    <property type="match status" value="1"/>
</dbReference>
<evidence type="ECO:0000256" key="6">
    <source>
        <dbReference type="ARBA" id="ARBA00023136"/>
    </source>
</evidence>
<feature type="transmembrane region" description="Helical" evidence="7">
    <location>
        <begin position="340"/>
        <end position="358"/>
    </location>
</feature>